<dbReference type="GO" id="GO:0070042">
    <property type="term" value="F:rRNA (uridine-N3-)-methyltransferase activity"/>
    <property type="evidence" value="ECO:0007669"/>
    <property type="project" value="TreeGrafter"/>
</dbReference>
<dbReference type="Pfam" id="PF20260">
    <property type="entry name" value="PUA_4"/>
    <property type="match status" value="1"/>
</dbReference>
<dbReference type="PANTHER" id="PTHR30027:SF3">
    <property type="entry name" value="16S RRNA (URACIL(1498)-N(3))-METHYLTRANSFERASE"/>
    <property type="match status" value="1"/>
</dbReference>
<evidence type="ECO:0000256" key="1">
    <source>
        <dbReference type="ARBA" id="ARBA00004496"/>
    </source>
</evidence>
<dbReference type="InterPro" id="IPR006700">
    <property type="entry name" value="RsmE"/>
</dbReference>
<evidence type="ECO:0000259" key="14">
    <source>
        <dbReference type="Pfam" id="PF20260"/>
    </source>
</evidence>
<comment type="catalytic activity">
    <reaction evidence="11 12">
        <text>uridine(1498) in 16S rRNA + S-adenosyl-L-methionine = N(3)-methyluridine(1498) in 16S rRNA + S-adenosyl-L-homocysteine + H(+)</text>
        <dbReference type="Rhea" id="RHEA:42920"/>
        <dbReference type="Rhea" id="RHEA-COMP:10283"/>
        <dbReference type="Rhea" id="RHEA-COMP:10284"/>
        <dbReference type="ChEBI" id="CHEBI:15378"/>
        <dbReference type="ChEBI" id="CHEBI:57856"/>
        <dbReference type="ChEBI" id="CHEBI:59789"/>
        <dbReference type="ChEBI" id="CHEBI:65315"/>
        <dbReference type="ChEBI" id="CHEBI:74502"/>
        <dbReference type="EC" id="2.1.1.193"/>
    </reaction>
</comment>
<dbReference type="GO" id="GO:0005737">
    <property type="term" value="C:cytoplasm"/>
    <property type="evidence" value="ECO:0007669"/>
    <property type="project" value="UniProtKB-SubCell"/>
</dbReference>
<evidence type="ECO:0000256" key="8">
    <source>
        <dbReference type="ARBA" id="ARBA00022679"/>
    </source>
</evidence>
<comment type="subcellular location">
    <subcellularLocation>
        <location evidence="1 12">Cytoplasm</location>
    </subcellularLocation>
</comment>
<dbReference type="SUPFAM" id="SSF88697">
    <property type="entry name" value="PUA domain-like"/>
    <property type="match status" value="1"/>
</dbReference>
<dbReference type="EC" id="2.1.1.193" evidence="3 12"/>
<dbReference type="InterPro" id="IPR015947">
    <property type="entry name" value="PUA-like_sf"/>
</dbReference>
<protein>
    <recommendedName>
        <fullName evidence="4 12">Ribosomal RNA small subunit methyltransferase E</fullName>
        <ecNumber evidence="3 12">2.1.1.193</ecNumber>
    </recommendedName>
</protein>
<evidence type="ECO:0000256" key="6">
    <source>
        <dbReference type="ARBA" id="ARBA00022552"/>
    </source>
</evidence>
<dbReference type="Gene3D" id="2.40.240.20">
    <property type="entry name" value="Hypothetical PUA domain-like, domain 1"/>
    <property type="match status" value="1"/>
</dbReference>
<feature type="domain" description="Ribosomal RNA small subunit methyltransferase E methyltransferase" evidence="13">
    <location>
        <begin position="75"/>
        <end position="245"/>
    </location>
</feature>
<keyword evidence="6 12" id="KW-0698">rRNA processing</keyword>
<evidence type="ECO:0000313" key="15">
    <source>
        <dbReference type="EMBL" id="VFJ93372.1"/>
    </source>
</evidence>
<evidence type="ECO:0000256" key="10">
    <source>
        <dbReference type="ARBA" id="ARBA00025699"/>
    </source>
</evidence>
<comment type="function">
    <text evidence="10 12">Specifically methylates the N3 position of the uracil ring of uridine 1498 (m3U1498) in 16S rRNA. Acts on the fully assembled 30S ribosomal subunit.</text>
</comment>
<gene>
    <name evidence="15" type="ORF">BECKH772A_GA0070896_100565</name>
</gene>
<accession>A0A450ULE5</accession>
<dbReference type="CDD" id="cd18084">
    <property type="entry name" value="RsmE-like"/>
    <property type="match status" value="1"/>
</dbReference>
<dbReference type="InterPro" id="IPR029028">
    <property type="entry name" value="Alpha/beta_knot_MTases"/>
</dbReference>
<sequence length="252" mass="27861">MSETRLYLNIPLYPDSVLDLPTEAARYMTRVLRLGTGMPLVLFNGQGGEFDAEVAEVRGQAVAVCTRRYRDVDRESPLTLCLVQGISRGERMDWVIQKAVELGVSRIEPIFTARSVVRLNPERAARRLVHWRGIVVSACEQCGRNRIPEITNPLPLSEWRNGECPARDVPNDLPGNRLLLQPGVERKLTDIEHTGGPVTLLVGPEGGLTQAEIERAVAVGFIPIGLGPRTLRTETAPIAILAAAQLRWGDFR</sequence>
<evidence type="ECO:0000256" key="4">
    <source>
        <dbReference type="ARBA" id="ARBA00013673"/>
    </source>
</evidence>
<proteinExistence type="inferred from homology"/>
<dbReference type="GO" id="GO:0070475">
    <property type="term" value="P:rRNA base methylation"/>
    <property type="evidence" value="ECO:0007669"/>
    <property type="project" value="TreeGrafter"/>
</dbReference>
<keyword evidence="7 12" id="KW-0489">Methyltransferase</keyword>
<keyword evidence="5 12" id="KW-0963">Cytoplasm</keyword>
<dbReference type="PIRSF" id="PIRSF015601">
    <property type="entry name" value="MTase_slr0722"/>
    <property type="match status" value="1"/>
</dbReference>
<dbReference type="InterPro" id="IPR029026">
    <property type="entry name" value="tRNA_m1G_MTases_N"/>
</dbReference>
<keyword evidence="9 12" id="KW-0949">S-adenosyl-L-methionine</keyword>
<dbReference type="InterPro" id="IPR046886">
    <property type="entry name" value="RsmE_MTase_dom"/>
</dbReference>
<evidence type="ECO:0000256" key="12">
    <source>
        <dbReference type="PIRNR" id="PIRNR015601"/>
    </source>
</evidence>
<reference evidence="15" key="1">
    <citation type="submission" date="2019-02" db="EMBL/GenBank/DDBJ databases">
        <authorList>
            <person name="Gruber-Vodicka R. H."/>
            <person name="Seah K. B. B."/>
        </authorList>
    </citation>
    <scope>NUCLEOTIDE SEQUENCE</scope>
    <source>
        <strain evidence="15">BECK_SA2B15</strain>
    </source>
</reference>
<dbReference type="EMBL" id="CAADFG010000056">
    <property type="protein sequence ID" value="VFJ93372.1"/>
    <property type="molecule type" value="Genomic_DNA"/>
</dbReference>
<evidence type="ECO:0000256" key="9">
    <source>
        <dbReference type="ARBA" id="ARBA00022691"/>
    </source>
</evidence>
<organism evidence="15">
    <name type="scientific">Candidatus Kentrum eta</name>
    <dbReference type="NCBI Taxonomy" id="2126337"/>
    <lineage>
        <taxon>Bacteria</taxon>
        <taxon>Pseudomonadati</taxon>
        <taxon>Pseudomonadota</taxon>
        <taxon>Gammaproteobacteria</taxon>
        <taxon>Candidatus Kentrum</taxon>
    </lineage>
</organism>
<dbReference type="Gene3D" id="3.40.1280.10">
    <property type="match status" value="1"/>
</dbReference>
<dbReference type="SUPFAM" id="SSF75217">
    <property type="entry name" value="alpha/beta knot"/>
    <property type="match status" value="1"/>
</dbReference>
<dbReference type="PANTHER" id="PTHR30027">
    <property type="entry name" value="RIBOSOMAL RNA SMALL SUBUNIT METHYLTRANSFERASE E"/>
    <property type="match status" value="1"/>
</dbReference>
<keyword evidence="8 12" id="KW-0808">Transferase</keyword>
<evidence type="ECO:0000256" key="2">
    <source>
        <dbReference type="ARBA" id="ARBA00005528"/>
    </source>
</evidence>
<evidence type="ECO:0000256" key="7">
    <source>
        <dbReference type="ARBA" id="ARBA00022603"/>
    </source>
</evidence>
<name>A0A450ULE5_9GAMM</name>
<comment type="similarity">
    <text evidence="2 12">Belongs to the RNA methyltransferase RsmE family.</text>
</comment>
<feature type="domain" description="Ribosomal RNA small subunit methyltransferase E PUA-like" evidence="14">
    <location>
        <begin position="20"/>
        <end position="57"/>
    </location>
</feature>
<evidence type="ECO:0000259" key="13">
    <source>
        <dbReference type="Pfam" id="PF04452"/>
    </source>
</evidence>
<dbReference type="NCBIfam" id="NF008692">
    <property type="entry name" value="PRK11713.1-5"/>
    <property type="match status" value="1"/>
</dbReference>
<dbReference type="InterPro" id="IPR046887">
    <property type="entry name" value="RsmE_PUA-like"/>
</dbReference>
<dbReference type="AlphaFoldDB" id="A0A450ULE5"/>
<dbReference type="Pfam" id="PF04452">
    <property type="entry name" value="Methyltrans_RNA"/>
    <property type="match status" value="1"/>
</dbReference>
<evidence type="ECO:0000256" key="11">
    <source>
        <dbReference type="ARBA" id="ARBA00047944"/>
    </source>
</evidence>
<dbReference type="NCBIfam" id="TIGR00046">
    <property type="entry name" value="RsmE family RNA methyltransferase"/>
    <property type="match status" value="1"/>
</dbReference>
<evidence type="ECO:0000256" key="3">
    <source>
        <dbReference type="ARBA" id="ARBA00012328"/>
    </source>
</evidence>
<evidence type="ECO:0000256" key="5">
    <source>
        <dbReference type="ARBA" id="ARBA00022490"/>
    </source>
</evidence>